<dbReference type="Gene3D" id="1.10.510.40">
    <property type="match status" value="1"/>
</dbReference>
<evidence type="ECO:0000256" key="2">
    <source>
        <dbReference type="ARBA" id="ARBA00007832"/>
    </source>
</evidence>
<dbReference type="RefSeq" id="WP_092268538.1">
    <property type="nucleotide sequence ID" value="NZ_FORT01000007.1"/>
</dbReference>
<dbReference type="AlphaFoldDB" id="A0A1I3VNP9"/>
<evidence type="ECO:0000259" key="4">
    <source>
        <dbReference type="Pfam" id="PF06276"/>
    </source>
</evidence>
<feature type="domain" description="Aerobactin siderophore biosynthesis IucA/IucC N-terminal" evidence="3">
    <location>
        <begin position="150"/>
        <end position="394"/>
    </location>
</feature>
<dbReference type="PANTHER" id="PTHR34384">
    <property type="entry name" value="L-2,3-DIAMINOPROPANOATE--CITRATE LIGASE"/>
    <property type="match status" value="1"/>
</dbReference>
<evidence type="ECO:0000259" key="3">
    <source>
        <dbReference type="Pfam" id="PF04183"/>
    </source>
</evidence>
<dbReference type="Proteomes" id="UP000198915">
    <property type="component" value="Unassembled WGS sequence"/>
</dbReference>
<sequence length="606" mass="70702">MYTFAKMRTDHSDLYTKVEERVLCQLMEAVIYEEIVLPRKELFANRSAEGKYVLPGTAKSGESVAYVFSCKQYFTFERVRIERGSVRRIDARGEQAKVALPLFVQEVLGQVQSDERLAILLEELEQTLLKDLQAQIHRSETNEDQMPAAYDDWESLLDGHPYHPCYKSRIGFHLKENEQYGPEFQANLQPVWLAVAKSESLLAVKEDIDYPAFIEEELGHRSYQEYVALLHEKGLDVKDYWIMPVHPWQWENIILPTFHSQLAEQKIVELGFGKDYYRAQQSIRSWANAVHVEKSYMKLALNITNTSTRRMLAKHTVMNAPLVTNWLLSLTAQDEVARKLDFPFLGEFSGVSYDYEKLPAAVQLQAYGSLGVVWRQSVHRFLKEDEQAFPFHALSLIYQEKPVIDKWVRQYGLEAWTRQLLEVTVTPLIHMLYAHGLALESHAQNIVLIHKNGWPSRVALKDFHDGVRFSKAHLPRPDLCPDLNREPAHHRALNRHSYMQTDDLAAVKDFLHSAFFFVCLSELGIFLHEHYALSEQKFWGMVAEVIYSYQEDYPEHQQNFKWYDLFSPTILIEQLARRRMWKDKEVEPKPVPNPLYYYRSLRGGEA</sequence>
<evidence type="ECO:0000313" key="6">
    <source>
        <dbReference type="Proteomes" id="UP000198915"/>
    </source>
</evidence>
<dbReference type="PANTHER" id="PTHR34384:SF6">
    <property type="entry name" value="STAPHYLOFERRIN B SYNTHASE"/>
    <property type="match status" value="1"/>
</dbReference>
<dbReference type="GO" id="GO:0019290">
    <property type="term" value="P:siderophore biosynthetic process"/>
    <property type="evidence" value="ECO:0007669"/>
    <property type="project" value="InterPro"/>
</dbReference>
<gene>
    <name evidence="5" type="ORF">SAMN05518846_10756</name>
</gene>
<comment type="similarity">
    <text evidence="2">Belongs to the IucA/IucC family.</text>
</comment>
<dbReference type="EMBL" id="FORT01000007">
    <property type="protein sequence ID" value="SFJ95761.1"/>
    <property type="molecule type" value="Genomic_DNA"/>
</dbReference>
<dbReference type="Gene3D" id="3.30.310.280">
    <property type="match status" value="1"/>
</dbReference>
<evidence type="ECO:0000256" key="1">
    <source>
        <dbReference type="ARBA" id="ARBA00004924"/>
    </source>
</evidence>
<dbReference type="InterPro" id="IPR037455">
    <property type="entry name" value="LucA/IucC-like"/>
</dbReference>
<reference evidence="6" key="1">
    <citation type="submission" date="2016-10" db="EMBL/GenBank/DDBJ databases">
        <authorList>
            <person name="Varghese N."/>
            <person name="Submissions S."/>
        </authorList>
    </citation>
    <scope>NUCLEOTIDE SEQUENCE [LARGE SCALE GENOMIC DNA]</scope>
    <source>
        <strain evidence="6">OK042</strain>
    </source>
</reference>
<evidence type="ECO:0000313" key="5">
    <source>
        <dbReference type="EMBL" id="SFJ95761.1"/>
    </source>
</evidence>
<dbReference type="Pfam" id="PF04183">
    <property type="entry name" value="IucA_IucC"/>
    <property type="match status" value="1"/>
</dbReference>
<feature type="domain" description="Aerobactin siderophore biosynthesis IucA/IucC-like C-terminal" evidence="4">
    <location>
        <begin position="414"/>
        <end position="580"/>
    </location>
</feature>
<dbReference type="InterPro" id="IPR007310">
    <property type="entry name" value="Aerobactin_biosyn_IucA/IucC_N"/>
</dbReference>
<dbReference type="InterPro" id="IPR022770">
    <property type="entry name" value="IucA/IucC-like_C"/>
</dbReference>
<dbReference type="GO" id="GO:0016881">
    <property type="term" value="F:acid-amino acid ligase activity"/>
    <property type="evidence" value="ECO:0007669"/>
    <property type="project" value="UniProtKB-ARBA"/>
</dbReference>
<dbReference type="STRING" id="1884381.SAMN05518846_10756"/>
<dbReference type="Pfam" id="PF06276">
    <property type="entry name" value="FhuF"/>
    <property type="match status" value="1"/>
</dbReference>
<keyword evidence="6" id="KW-1185">Reference proteome</keyword>
<comment type="pathway">
    <text evidence="1">Siderophore biosynthesis.</text>
</comment>
<organism evidence="5 6">
    <name type="scientific">Brevibacillus centrosporus</name>
    <dbReference type="NCBI Taxonomy" id="54910"/>
    <lineage>
        <taxon>Bacteria</taxon>
        <taxon>Bacillati</taxon>
        <taxon>Bacillota</taxon>
        <taxon>Bacilli</taxon>
        <taxon>Bacillales</taxon>
        <taxon>Paenibacillaceae</taxon>
        <taxon>Brevibacillus</taxon>
    </lineage>
</organism>
<protein>
    <submittedName>
        <fullName evidence="5">Siderophore synthetase component</fullName>
    </submittedName>
</protein>
<dbReference type="Gene3D" id="6.10.250.3370">
    <property type="match status" value="1"/>
</dbReference>
<accession>A0A1I3VNP9</accession>
<proteinExistence type="inferred from homology"/>
<name>A0A1I3VNP9_9BACL</name>